<dbReference type="AlphaFoldDB" id="H5UNN3"/>
<name>H5UNN3_9MICO</name>
<keyword evidence="3" id="KW-1185">Reference proteome</keyword>
<gene>
    <name evidence="2" type="ORF">MOPEL_009_00310</name>
</gene>
<protein>
    <submittedName>
        <fullName evidence="2">Uncharacterized protein</fullName>
    </submittedName>
</protein>
<evidence type="ECO:0000313" key="2">
    <source>
        <dbReference type="EMBL" id="GAB47341.1"/>
    </source>
</evidence>
<dbReference type="RefSeq" id="WP_009481239.1">
    <property type="nucleotide sequence ID" value="NZ_BAFE01000009.1"/>
</dbReference>
<evidence type="ECO:0000313" key="3">
    <source>
        <dbReference type="Proteomes" id="UP000004367"/>
    </source>
</evidence>
<dbReference type="EMBL" id="BAFE01000009">
    <property type="protein sequence ID" value="GAB47341.1"/>
    <property type="molecule type" value="Genomic_DNA"/>
</dbReference>
<accession>H5UNN3</accession>
<proteinExistence type="predicted"/>
<dbReference type="STRING" id="1089455.MOPEL_009_00310"/>
<reference evidence="2 3" key="1">
    <citation type="submission" date="2012-02" db="EMBL/GenBank/DDBJ databases">
        <title>Whole genome shotgun sequence of Mobilicoccus pelagius NBRC 104925.</title>
        <authorList>
            <person name="Yoshida Y."/>
            <person name="Hosoyama A."/>
            <person name="Tsuchikane K."/>
            <person name="Katsumata H."/>
            <person name="Yamazaki S."/>
            <person name="Fujita N."/>
        </authorList>
    </citation>
    <scope>NUCLEOTIDE SEQUENCE [LARGE SCALE GENOMIC DNA]</scope>
    <source>
        <strain evidence="2 3">NBRC 104925</strain>
    </source>
</reference>
<dbReference type="Proteomes" id="UP000004367">
    <property type="component" value="Unassembled WGS sequence"/>
</dbReference>
<feature type="region of interest" description="Disordered" evidence="1">
    <location>
        <begin position="32"/>
        <end position="60"/>
    </location>
</feature>
<organism evidence="2 3">
    <name type="scientific">Mobilicoccus pelagius NBRC 104925</name>
    <dbReference type="NCBI Taxonomy" id="1089455"/>
    <lineage>
        <taxon>Bacteria</taxon>
        <taxon>Bacillati</taxon>
        <taxon>Actinomycetota</taxon>
        <taxon>Actinomycetes</taxon>
        <taxon>Micrococcales</taxon>
        <taxon>Dermatophilaceae</taxon>
        <taxon>Mobilicoccus</taxon>
    </lineage>
</organism>
<comment type="caution">
    <text evidence="2">The sequence shown here is derived from an EMBL/GenBank/DDBJ whole genome shotgun (WGS) entry which is preliminary data.</text>
</comment>
<sequence length="163" mass="17091">MERMVVAGPRTAAGLPRRSDVLGAHLPGGRTPWSFETLHGGRHAPAASTPEATTPPPAAIPPPAPWRLRPGLGVTETGCLLVGLALALAVTPGAGETEQGLVRRRRLTPVDDVVVIPELVTAARPLTELPLALVVTSRTDERALLAELSATTRWHVTVASFTS</sequence>
<evidence type="ECO:0000256" key="1">
    <source>
        <dbReference type="SAM" id="MobiDB-lite"/>
    </source>
</evidence>